<dbReference type="PANTHER" id="PTHR28265:SF1">
    <property type="entry name" value="MAINTENANCE OF TELOMERE CAPPING PROTEIN 1"/>
    <property type="match status" value="1"/>
</dbReference>
<dbReference type="PANTHER" id="PTHR28265">
    <property type="entry name" value="MAINTENANCE OF TELOMERE CAPPING PROTEIN 1"/>
    <property type="match status" value="1"/>
</dbReference>
<dbReference type="InterPro" id="IPR018814">
    <property type="entry name" value="DUF5427"/>
</dbReference>
<sequence>MTLNLPHAKITSIESTTRKSMSNNQPSKDDVLDFINSLPDSKPSTPKLPIGKKSSDFDNTSISSSGTTKKEENPEDLLDFLDELAQHEKKRPTKRLEPKKTDTISATPPHPQAPADATPSATDVVGSTDATTGPSSSDTSKSDDGHTTNDAGAELEIGDPISSITNWWSTQGSNKVSSLWGSITTNAEKITEQTYQLASTTTNRINQERQQIDTADISNKLNSMILNVGQSIKQGILEELGDVNEVLNIFVVCDLYNLSYLDRIVNEKFSQVMKQVEGGVRVAVHQFNSHSTSQEPSNTTLNLFYGKLIDGEKLCFANLESSIKDYRRLQAANAPKQDNEAQQPAEEDEELVNTSNIFISIQPICTKSDSSKSTTTDSTTVIEGTNPDSFSFTIIFKDITNDISIITKSQAFPLRWASWLDGDDLSIMGEEPEGEVDPREWVSGWIKDGLALSLGVVAQEYVIKRMGI</sequence>
<accession>A0A8J5UQC2</accession>
<keyword evidence="3" id="KW-1185">Reference proteome</keyword>
<proteinExistence type="predicted"/>
<feature type="compositionally biased region" description="Acidic residues" evidence="1">
    <location>
        <begin position="73"/>
        <end position="82"/>
    </location>
</feature>
<name>A0A8J5UQC2_9ASCO</name>
<gene>
    <name evidence="2" type="ORF">J8A68_002430</name>
</gene>
<feature type="compositionally biased region" description="Polar residues" evidence="1">
    <location>
        <begin position="128"/>
        <end position="139"/>
    </location>
</feature>
<evidence type="ECO:0000313" key="3">
    <source>
        <dbReference type="Proteomes" id="UP000694255"/>
    </source>
</evidence>
<reference evidence="2 3" key="1">
    <citation type="journal article" date="2021" name="DNA Res.">
        <title>Genome analysis of Candida subhashii reveals its hybrid nature and dual mitochondrial genome conformations.</title>
        <authorList>
            <person name="Mixao V."/>
            <person name="Hegedusova E."/>
            <person name="Saus E."/>
            <person name="Pryszcz L.P."/>
            <person name="Cillingova A."/>
            <person name="Nosek J."/>
            <person name="Gabaldon T."/>
        </authorList>
    </citation>
    <scope>NUCLEOTIDE SEQUENCE [LARGE SCALE GENOMIC DNA]</scope>
    <source>
        <strain evidence="2 3">CBS 10753</strain>
    </source>
</reference>
<dbReference type="AlphaFoldDB" id="A0A8J5UQC2"/>
<feature type="region of interest" description="Disordered" evidence="1">
    <location>
        <begin position="1"/>
        <end position="155"/>
    </location>
</feature>
<dbReference type="RefSeq" id="XP_049264284.1">
    <property type="nucleotide sequence ID" value="XM_049406180.1"/>
</dbReference>
<dbReference type="GeneID" id="73469231"/>
<protein>
    <recommendedName>
        <fullName evidence="4">Maintenance of telomere capping protein 1</fullName>
    </recommendedName>
</protein>
<evidence type="ECO:0000313" key="2">
    <source>
        <dbReference type="EMBL" id="KAG7664052.1"/>
    </source>
</evidence>
<feature type="compositionally biased region" description="Polar residues" evidence="1">
    <location>
        <begin position="12"/>
        <end position="26"/>
    </location>
</feature>
<evidence type="ECO:0000256" key="1">
    <source>
        <dbReference type="SAM" id="MobiDB-lite"/>
    </source>
</evidence>
<organism evidence="2 3">
    <name type="scientific">[Candida] subhashii</name>
    <dbReference type="NCBI Taxonomy" id="561895"/>
    <lineage>
        <taxon>Eukaryota</taxon>
        <taxon>Fungi</taxon>
        <taxon>Dikarya</taxon>
        <taxon>Ascomycota</taxon>
        <taxon>Saccharomycotina</taxon>
        <taxon>Pichiomycetes</taxon>
        <taxon>Debaryomycetaceae</taxon>
        <taxon>Spathaspora</taxon>
    </lineage>
</organism>
<dbReference type="Proteomes" id="UP000694255">
    <property type="component" value="Unassembled WGS sequence"/>
</dbReference>
<dbReference type="EMBL" id="JAGSYN010000109">
    <property type="protein sequence ID" value="KAG7664052.1"/>
    <property type="molecule type" value="Genomic_DNA"/>
</dbReference>
<comment type="caution">
    <text evidence="2">The sequence shown here is derived from an EMBL/GenBank/DDBJ whole genome shotgun (WGS) entry which is preliminary data.</text>
</comment>
<dbReference type="Pfam" id="PF10310">
    <property type="entry name" value="DUF5427"/>
    <property type="match status" value="1"/>
</dbReference>
<evidence type="ECO:0008006" key="4">
    <source>
        <dbReference type="Google" id="ProtNLM"/>
    </source>
</evidence>
<dbReference type="OrthoDB" id="5594977at2759"/>